<keyword evidence="4" id="KW-1185">Reference proteome</keyword>
<dbReference type="AlphaFoldDB" id="A0A6P2C5U5"/>
<feature type="domain" description="Beta-lactamase class A catalytic" evidence="2">
    <location>
        <begin position="132"/>
        <end position="247"/>
    </location>
</feature>
<dbReference type="GO" id="GO:0008800">
    <property type="term" value="F:beta-lactamase activity"/>
    <property type="evidence" value="ECO:0007669"/>
    <property type="project" value="InterPro"/>
</dbReference>
<evidence type="ECO:0000313" key="4">
    <source>
        <dbReference type="Proteomes" id="UP000460272"/>
    </source>
</evidence>
<evidence type="ECO:0000313" key="3">
    <source>
        <dbReference type="EMBL" id="TVZ06550.1"/>
    </source>
</evidence>
<dbReference type="EMBL" id="RPFW01000001">
    <property type="protein sequence ID" value="TVZ06550.1"/>
    <property type="molecule type" value="Genomic_DNA"/>
</dbReference>
<evidence type="ECO:0000259" key="2">
    <source>
        <dbReference type="Pfam" id="PF13354"/>
    </source>
</evidence>
<dbReference type="GO" id="GO:0030655">
    <property type="term" value="P:beta-lactam antibiotic catabolic process"/>
    <property type="evidence" value="ECO:0007669"/>
    <property type="project" value="InterPro"/>
</dbReference>
<dbReference type="PANTHER" id="PTHR35333">
    <property type="entry name" value="BETA-LACTAMASE"/>
    <property type="match status" value="1"/>
</dbReference>
<organism evidence="3 4">
    <name type="scientific">Trebonia kvetii</name>
    <dbReference type="NCBI Taxonomy" id="2480626"/>
    <lineage>
        <taxon>Bacteria</taxon>
        <taxon>Bacillati</taxon>
        <taxon>Actinomycetota</taxon>
        <taxon>Actinomycetes</taxon>
        <taxon>Streptosporangiales</taxon>
        <taxon>Treboniaceae</taxon>
        <taxon>Trebonia</taxon>
    </lineage>
</organism>
<dbReference type="Proteomes" id="UP000460272">
    <property type="component" value="Unassembled WGS sequence"/>
</dbReference>
<dbReference type="Pfam" id="PF13354">
    <property type="entry name" value="Beta-lactamase2"/>
    <property type="match status" value="1"/>
</dbReference>
<dbReference type="InterPro" id="IPR045155">
    <property type="entry name" value="Beta-lactam_cat"/>
</dbReference>
<dbReference type="SUPFAM" id="SSF56601">
    <property type="entry name" value="beta-lactamase/transpeptidase-like"/>
    <property type="match status" value="1"/>
</dbReference>
<dbReference type="InterPro" id="IPR000871">
    <property type="entry name" value="Beta-lactam_class-A"/>
</dbReference>
<evidence type="ECO:0000256" key="1">
    <source>
        <dbReference type="SAM" id="MobiDB-lite"/>
    </source>
</evidence>
<dbReference type="GO" id="GO:0046677">
    <property type="term" value="P:response to antibiotic"/>
    <property type="evidence" value="ECO:0007669"/>
    <property type="project" value="InterPro"/>
</dbReference>
<proteinExistence type="predicted"/>
<reference evidence="3 4" key="1">
    <citation type="submission" date="2018-11" db="EMBL/GenBank/DDBJ databases">
        <title>Trebonia kvetii gen.nov., sp.nov., a novel acidophilic actinobacterium, and proposal of the new actinobacterial family Treboniaceae fam. nov.</title>
        <authorList>
            <person name="Rapoport D."/>
            <person name="Sagova-Mareckova M."/>
            <person name="Sedlacek I."/>
            <person name="Provaznik J."/>
            <person name="Kralova S."/>
            <person name="Pavlinic D."/>
            <person name="Benes V."/>
            <person name="Kopecky J."/>
        </authorList>
    </citation>
    <scope>NUCLEOTIDE SEQUENCE [LARGE SCALE GENOMIC DNA]</scope>
    <source>
        <strain evidence="3 4">15Tr583</strain>
    </source>
</reference>
<dbReference type="PANTHER" id="PTHR35333:SF3">
    <property type="entry name" value="BETA-LACTAMASE-TYPE TRANSPEPTIDASE FOLD CONTAINING PROTEIN"/>
    <property type="match status" value="1"/>
</dbReference>
<comment type="caution">
    <text evidence="3">The sequence shown here is derived from an EMBL/GenBank/DDBJ whole genome shotgun (WGS) entry which is preliminary data.</text>
</comment>
<feature type="compositionally biased region" description="Low complexity" evidence="1">
    <location>
        <begin position="298"/>
        <end position="314"/>
    </location>
</feature>
<gene>
    <name evidence="3" type="ORF">EAS64_03885</name>
</gene>
<name>A0A6P2C5U5_9ACTN</name>
<protein>
    <recommendedName>
        <fullName evidence="2">Beta-lactamase class A catalytic domain-containing protein</fullName>
    </recommendedName>
</protein>
<dbReference type="OrthoDB" id="5243140at2"/>
<accession>A0A6P2C5U5</accession>
<sequence>MHALNFGGTSRHRLPAIATAVLLGSFIALLAPGAPAASATPVGASLAAATVACTSTAHPVVAAALTRDIQAARRGRSSTVAVWVDDPGAGITCSLSGSAHFDSASIVKVTILGAVLRKALDQDRYLTGNEVTLLRAMITKSDNNAASTLWARLGHSYLQHFLNLAGMRQTVLGPGGYWGLTQVTAHDEMLLLRLLLKSNTVLSNNSRAYALGLMAQVISSQRWGVPAGAPRTVTVHVKNGWLPRATHGWRINSIGGFTWSKGWYSIVVLSMDNPTMSYGITTVETVARVIHRDLNPTVKSVVPPSTPSPSWGTPDELIPALPATP</sequence>
<feature type="region of interest" description="Disordered" evidence="1">
    <location>
        <begin position="298"/>
        <end position="325"/>
    </location>
</feature>
<dbReference type="Gene3D" id="3.40.710.10">
    <property type="entry name" value="DD-peptidase/beta-lactamase superfamily"/>
    <property type="match status" value="1"/>
</dbReference>
<dbReference type="InterPro" id="IPR012338">
    <property type="entry name" value="Beta-lactam/transpept-like"/>
</dbReference>